<feature type="region of interest" description="Disordered" evidence="1">
    <location>
        <begin position="1"/>
        <end position="72"/>
    </location>
</feature>
<evidence type="ECO:0000256" key="2">
    <source>
        <dbReference type="SAM" id="Phobius"/>
    </source>
</evidence>
<comment type="caution">
    <text evidence="4">The sequence shown here is derived from an EMBL/GenBank/DDBJ whole genome shotgun (WGS) entry which is preliminary data.</text>
</comment>
<sequence length="261" mass="28954">MEHHIEEQRQNGQQEHQDDAMNHANENADVNVEIPGAPHNALQSPQRQEHSISSGSRAADSDPATSRPDDSKVLLESKQFLERMGMCHFVVQDGHNYPPDKDLGLPHGLYKRVDRRLKNARIKYHVFNILTYILLMLQVVLSAIFIILGGLKVDDHVAIAVLGAVGVVISGALALMKGQGLPNRLRQLKDSLENVVLEMEKLYADACAGRKVQAQEVEKVREYYSRILEEARTNHPETFNSSTTGLGPGAGLGNQNLRGRT</sequence>
<feature type="region of interest" description="Disordered" evidence="1">
    <location>
        <begin position="234"/>
        <end position="261"/>
    </location>
</feature>
<dbReference type="EMBL" id="MU003823">
    <property type="protein sequence ID" value="KAF2718534.1"/>
    <property type="molecule type" value="Genomic_DNA"/>
</dbReference>
<dbReference type="Pfam" id="PF18142">
    <property type="entry name" value="SLATT_fungal"/>
    <property type="match status" value="1"/>
</dbReference>
<keyword evidence="2" id="KW-0472">Membrane</keyword>
<dbReference type="NCBIfam" id="NF033635">
    <property type="entry name" value="SLATT_fungal"/>
    <property type="match status" value="1"/>
</dbReference>
<dbReference type="AlphaFoldDB" id="A0A9P4Q5I6"/>
<proteinExistence type="predicted"/>
<dbReference type="Proteomes" id="UP000799441">
    <property type="component" value="Unassembled WGS sequence"/>
</dbReference>
<evidence type="ECO:0000259" key="3">
    <source>
        <dbReference type="Pfam" id="PF18142"/>
    </source>
</evidence>
<organism evidence="4 5">
    <name type="scientific">Polychaeton citri CBS 116435</name>
    <dbReference type="NCBI Taxonomy" id="1314669"/>
    <lineage>
        <taxon>Eukaryota</taxon>
        <taxon>Fungi</taxon>
        <taxon>Dikarya</taxon>
        <taxon>Ascomycota</taxon>
        <taxon>Pezizomycotina</taxon>
        <taxon>Dothideomycetes</taxon>
        <taxon>Dothideomycetidae</taxon>
        <taxon>Capnodiales</taxon>
        <taxon>Capnodiaceae</taxon>
        <taxon>Polychaeton</taxon>
    </lineage>
</organism>
<protein>
    <recommendedName>
        <fullName evidence="3">SMODS and SLOG-associating 2TM effector domain-containing protein</fullName>
    </recommendedName>
</protein>
<evidence type="ECO:0000256" key="1">
    <source>
        <dbReference type="SAM" id="MobiDB-lite"/>
    </source>
</evidence>
<gene>
    <name evidence="4" type="ORF">K431DRAFT_253099</name>
</gene>
<dbReference type="OrthoDB" id="4472872at2759"/>
<evidence type="ECO:0000313" key="5">
    <source>
        <dbReference type="Proteomes" id="UP000799441"/>
    </source>
</evidence>
<dbReference type="InterPro" id="IPR041622">
    <property type="entry name" value="SLATT_fungi"/>
</dbReference>
<accession>A0A9P4Q5I6</accession>
<feature type="compositionally biased region" description="Polar residues" evidence="1">
    <location>
        <begin position="236"/>
        <end position="245"/>
    </location>
</feature>
<feature type="compositionally biased region" description="Basic and acidic residues" evidence="1">
    <location>
        <begin position="1"/>
        <end position="21"/>
    </location>
</feature>
<keyword evidence="2" id="KW-1133">Transmembrane helix</keyword>
<keyword evidence="5" id="KW-1185">Reference proteome</keyword>
<feature type="domain" description="SMODS and SLOG-associating 2TM effector" evidence="3">
    <location>
        <begin position="113"/>
        <end position="229"/>
    </location>
</feature>
<evidence type="ECO:0000313" key="4">
    <source>
        <dbReference type="EMBL" id="KAF2718534.1"/>
    </source>
</evidence>
<feature type="transmembrane region" description="Helical" evidence="2">
    <location>
        <begin position="157"/>
        <end position="176"/>
    </location>
</feature>
<feature type="compositionally biased region" description="Polar residues" evidence="1">
    <location>
        <begin position="41"/>
        <end position="56"/>
    </location>
</feature>
<feature type="transmembrane region" description="Helical" evidence="2">
    <location>
        <begin position="126"/>
        <end position="151"/>
    </location>
</feature>
<keyword evidence="2" id="KW-0812">Transmembrane</keyword>
<name>A0A9P4Q5I6_9PEZI</name>
<dbReference type="PANTHER" id="PTHR38793:SF3">
    <property type="entry name" value="SMODS AND SLOG-ASSOCIATING 2TM EFFECTOR DOMAIN-CONTAINING PROTEIN"/>
    <property type="match status" value="1"/>
</dbReference>
<reference evidence="4" key="1">
    <citation type="journal article" date="2020" name="Stud. Mycol.">
        <title>101 Dothideomycetes genomes: a test case for predicting lifestyles and emergence of pathogens.</title>
        <authorList>
            <person name="Haridas S."/>
            <person name="Albert R."/>
            <person name="Binder M."/>
            <person name="Bloem J."/>
            <person name="Labutti K."/>
            <person name="Salamov A."/>
            <person name="Andreopoulos B."/>
            <person name="Baker S."/>
            <person name="Barry K."/>
            <person name="Bills G."/>
            <person name="Bluhm B."/>
            <person name="Cannon C."/>
            <person name="Castanera R."/>
            <person name="Culley D."/>
            <person name="Daum C."/>
            <person name="Ezra D."/>
            <person name="Gonzalez J."/>
            <person name="Henrissat B."/>
            <person name="Kuo A."/>
            <person name="Liang C."/>
            <person name="Lipzen A."/>
            <person name="Lutzoni F."/>
            <person name="Magnuson J."/>
            <person name="Mondo S."/>
            <person name="Nolan M."/>
            <person name="Ohm R."/>
            <person name="Pangilinan J."/>
            <person name="Park H.-J."/>
            <person name="Ramirez L."/>
            <person name="Alfaro M."/>
            <person name="Sun H."/>
            <person name="Tritt A."/>
            <person name="Yoshinaga Y."/>
            <person name="Zwiers L.-H."/>
            <person name="Turgeon B."/>
            <person name="Goodwin S."/>
            <person name="Spatafora J."/>
            <person name="Crous P."/>
            <person name="Grigoriev I."/>
        </authorList>
    </citation>
    <scope>NUCLEOTIDE SEQUENCE</scope>
    <source>
        <strain evidence="4">CBS 116435</strain>
    </source>
</reference>
<dbReference type="PANTHER" id="PTHR38793">
    <property type="entry name" value="SLATT_FUNGAL DOMAIN-CONTAINING PROTEIN-RELATED"/>
    <property type="match status" value="1"/>
</dbReference>